<name>R5Y1F2_9FIRM</name>
<reference evidence="2" key="1">
    <citation type="submission" date="2012-11" db="EMBL/GenBank/DDBJ databases">
        <title>Dependencies among metagenomic species, viruses, plasmids and units of genetic variation.</title>
        <authorList>
            <person name="Nielsen H.B."/>
            <person name="Almeida M."/>
            <person name="Juncker A.S."/>
            <person name="Rasmussen S."/>
            <person name="Li J."/>
            <person name="Sunagawa S."/>
            <person name="Plichta D."/>
            <person name="Gautier L."/>
            <person name="Le Chatelier E."/>
            <person name="Peletier E."/>
            <person name="Bonde I."/>
            <person name="Nielsen T."/>
            <person name="Manichanh C."/>
            <person name="Arumugam M."/>
            <person name="Batto J."/>
            <person name="Santos M.B.Q.D."/>
            <person name="Blom N."/>
            <person name="Borruel N."/>
            <person name="Burgdorf K.S."/>
            <person name="Boumezbeur F."/>
            <person name="Casellas F."/>
            <person name="Dore J."/>
            <person name="Guarner F."/>
            <person name="Hansen T."/>
            <person name="Hildebrand F."/>
            <person name="Kaas R.S."/>
            <person name="Kennedy S."/>
            <person name="Kristiansen K."/>
            <person name="Kultima J.R."/>
            <person name="Leonard P."/>
            <person name="Levenez F."/>
            <person name="Lund O."/>
            <person name="Moumen B."/>
            <person name="Le Paslier D."/>
            <person name="Pons N."/>
            <person name="Pedersen O."/>
            <person name="Prifti E."/>
            <person name="Qin J."/>
            <person name="Raes J."/>
            <person name="Tap J."/>
            <person name="Tims S."/>
            <person name="Ussery D.W."/>
            <person name="Yamada T."/>
            <person name="MetaHit consortium"/>
            <person name="Renault P."/>
            <person name="Sicheritz-Ponten T."/>
            <person name="Bork P."/>
            <person name="Wang J."/>
            <person name="Brunak S."/>
            <person name="Ehrlich S.D."/>
        </authorList>
    </citation>
    <scope>NUCLEOTIDE SEQUENCE [LARGE SCALE GENOMIC DNA]</scope>
</reference>
<dbReference type="AlphaFoldDB" id="R5Y1F2"/>
<evidence type="ECO:0000256" key="1">
    <source>
        <dbReference type="SAM" id="MobiDB-lite"/>
    </source>
</evidence>
<accession>R5Y1F2</accession>
<dbReference type="Proteomes" id="UP000017980">
    <property type="component" value="Unassembled WGS sequence"/>
</dbReference>
<gene>
    <name evidence="2" type="ORF">BN488_01531</name>
</gene>
<evidence type="ECO:0000313" key="2">
    <source>
        <dbReference type="EMBL" id="CDA10492.1"/>
    </source>
</evidence>
<sequence length="111" mass="12459">MSKATYKITLEGELLEQFLLDLEESERSAPQQIRYYLKQIYKGNLSPNNHQTSVNMVYMGHEVPPAGNSIPLNNNTDIEDQNNNVPQKGSEGNIKCNKDTLADIGNLMGDF</sequence>
<protein>
    <submittedName>
        <fullName evidence="2">Uncharacterized protein</fullName>
    </submittedName>
</protein>
<feature type="region of interest" description="Disordered" evidence="1">
    <location>
        <begin position="67"/>
        <end position="94"/>
    </location>
</feature>
<organism evidence="2 3">
    <name type="scientific">Intestinibacter bartlettii CAG:1329</name>
    <dbReference type="NCBI Taxonomy" id="1263063"/>
    <lineage>
        <taxon>Bacteria</taxon>
        <taxon>Bacillati</taxon>
        <taxon>Bacillota</taxon>
        <taxon>Clostridia</taxon>
        <taxon>Peptostreptococcales</taxon>
        <taxon>Peptostreptococcaceae</taxon>
        <taxon>Intestinibacter</taxon>
    </lineage>
</organism>
<comment type="caution">
    <text evidence="2">The sequence shown here is derived from an EMBL/GenBank/DDBJ whole genome shotgun (WGS) entry which is preliminary data.</text>
</comment>
<evidence type="ECO:0000313" key="3">
    <source>
        <dbReference type="Proteomes" id="UP000017980"/>
    </source>
</evidence>
<dbReference type="EMBL" id="CBBD010000040">
    <property type="protein sequence ID" value="CDA10492.1"/>
    <property type="molecule type" value="Genomic_DNA"/>
</dbReference>
<feature type="compositionally biased region" description="Low complexity" evidence="1">
    <location>
        <begin position="73"/>
        <end position="84"/>
    </location>
</feature>
<proteinExistence type="predicted"/>